<dbReference type="Gene3D" id="1.10.340.70">
    <property type="match status" value="1"/>
</dbReference>
<evidence type="ECO:0000313" key="6">
    <source>
        <dbReference type="Proteomes" id="UP001235939"/>
    </source>
</evidence>
<dbReference type="Pfam" id="PF17921">
    <property type="entry name" value="Integrase_H2C2"/>
    <property type="match status" value="1"/>
</dbReference>
<dbReference type="EMBL" id="CP092877">
    <property type="protein sequence ID" value="UYV78064.1"/>
    <property type="molecule type" value="Genomic_DNA"/>
</dbReference>
<dbReference type="Proteomes" id="UP001235939">
    <property type="component" value="Chromosome 15"/>
</dbReference>
<feature type="domain" description="Integrase catalytic" evidence="4">
    <location>
        <begin position="650"/>
        <end position="762"/>
    </location>
</feature>
<dbReference type="PROSITE" id="PS50994">
    <property type="entry name" value="INTEGRASE"/>
    <property type="match status" value="1"/>
</dbReference>
<dbReference type="SUPFAM" id="SSF53098">
    <property type="entry name" value="Ribonuclease H-like"/>
    <property type="match status" value="1"/>
</dbReference>
<dbReference type="InterPro" id="IPR043128">
    <property type="entry name" value="Rev_trsase/Diguanyl_cyclase"/>
</dbReference>
<accession>A0ABY6LBG6</accession>
<evidence type="ECO:0000259" key="3">
    <source>
        <dbReference type="PROSITE" id="PS50175"/>
    </source>
</evidence>
<dbReference type="InterPro" id="IPR012337">
    <property type="entry name" value="RNaseH-like_sf"/>
</dbReference>
<dbReference type="CDD" id="cd01647">
    <property type="entry name" value="RT_LTR"/>
    <property type="match status" value="1"/>
</dbReference>
<dbReference type="InterPro" id="IPR041588">
    <property type="entry name" value="Integrase_H2C2"/>
</dbReference>
<keyword evidence="6" id="KW-1185">Reference proteome</keyword>
<dbReference type="SUPFAM" id="SSF56672">
    <property type="entry name" value="DNA/RNA polymerases"/>
    <property type="match status" value="1"/>
</dbReference>
<proteinExistence type="predicted"/>
<dbReference type="PANTHER" id="PTHR37984">
    <property type="entry name" value="PROTEIN CBG26694"/>
    <property type="match status" value="1"/>
</dbReference>
<name>A0ABY6LBG6_9ARAC</name>
<dbReference type="Pfam" id="PF00665">
    <property type="entry name" value="rve"/>
    <property type="match status" value="1"/>
</dbReference>
<keyword evidence="2" id="KW-0378">Hydrolase</keyword>
<dbReference type="Gene3D" id="3.30.420.10">
    <property type="entry name" value="Ribonuclease H-like superfamily/Ribonuclease H"/>
    <property type="match status" value="1"/>
</dbReference>
<dbReference type="InterPro" id="IPR036397">
    <property type="entry name" value="RNaseH_sf"/>
</dbReference>
<dbReference type="EC" id="2.7.7.49" evidence="1"/>
<dbReference type="CDD" id="cd09274">
    <property type="entry name" value="RNase_HI_RT_Ty3"/>
    <property type="match status" value="1"/>
</dbReference>
<evidence type="ECO:0000313" key="5">
    <source>
        <dbReference type="EMBL" id="UYV78064.1"/>
    </source>
</evidence>
<evidence type="ECO:0000256" key="2">
    <source>
        <dbReference type="ARBA" id="ARBA00022801"/>
    </source>
</evidence>
<dbReference type="Gene3D" id="3.30.70.270">
    <property type="match status" value="2"/>
</dbReference>
<evidence type="ECO:0000256" key="1">
    <source>
        <dbReference type="ARBA" id="ARBA00012493"/>
    </source>
</evidence>
<gene>
    <name evidence="5" type="ORF">LAZ67_15003343</name>
</gene>
<sequence length="823" mass="94984">MPFKIDTGADVSVMPENCFKLNFSHQLGKTQKRLYAAGMAMPVLGNFQATLEANGKVSHEEIYVIKNFPVSLLSAKASEELGFIQRLLHVNSNPLTDPLKDYPELFSGLGKLNKPYKIELNDQAQPYAIHTHTQKPLLRHTGLTEDSPWGYKTGKPMKVGNKKWRKIIYIWRIPFPLMNKTKQKLKEMEQQGVIEKVDHATDWCSPMLSNGKVFSKLDANSGFWQIPLDDKSKDFTTFLTPFGRYRFCRPPFGITSAPKHFQKRMNEVLRDIAGSMCHLDDIIVWGSNQQEHDGRLKQVLSKLKETGLTLNKEKCPDEKKIRAINEKPSPQNVTELKRFLGMINYLSRFIPSLAERAHPLYSLLSQKNDSFWGDNQVKAFETLKKALSSFPTLAMYNPSYKTFITTDASSFGLGAYLSQINGKNQRQIIAYASRSLSETERKYAQIEKEALALTWAMDKFKNYIISLEVELETDHKPLISIFSTKALEDFFSKNTKNEVTHDAVLLQNQIYSWKEEHSGRYVSDKWIKEIAVHQSKDPTIQRVKSYVQDHWPDKSKLSQKEVEFWHVRNDLIIINNLLMKGSRYVVPGSLRSEILSRIHEGHQGVTKCRRMRESFYWPKSYKDVEQMVLNCNECIKKSSSWKEPIIMTGFSDRPWKEVAMDLCQFEGKHFLVITDYYSCYPEFSRLDNLSAETVILHTKSIFAGHGIPKLVRMDNGLQFKNYLFQNFEKRFGFRHIMSSPKYLQSNGMAESSVKMIKARLKKSQDPYLGLLAYRTTPLENGFSPSELLMGRKLRTDLPTHPDLLKPTLVNQGLLNQKEHKYRC</sequence>
<evidence type="ECO:0000259" key="4">
    <source>
        <dbReference type="PROSITE" id="PS50994"/>
    </source>
</evidence>
<organism evidence="5 6">
    <name type="scientific">Cordylochernes scorpioides</name>
    <dbReference type="NCBI Taxonomy" id="51811"/>
    <lineage>
        <taxon>Eukaryota</taxon>
        <taxon>Metazoa</taxon>
        <taxon>Ecdysozoa</taxon>
        <taxon>Arthropoda</taxon>
        <taxon>Chelicerata</taxon>
        <taxon>Arachnida</taxon>
        <taxon>Pseudoscorpiones</taxon>
        <taxon>Cheliferoidea</taxon>
        <taxon>Chernetidae</taxon>
        <taxon>Cordylochernes</taxon>
    </lineage>
</organism>
<dbReference type="InterPro" id="IPR021109">
    <property type="entry name" value="Peptidase_aspartic_dom_sf"/>
</dbReference>
<dbReference type="InterPro" id="IPR001584">
    <property type="entry name" value="Integrase_cat-core"/>
</dbReference>
<dbReference type="PROSITE" id="PS50175">
    <property type="entry name" value="ASP_PROT_RETROV"/>
    <property type="match status" value="1"/>
</dbReference>
<dbReference type="InterPro" id="IPR041577">
    <property type="entry name" value="RT_RNaseH_2"/>
</dbReference>
<dbReference type="Gene3D" id="3.10.10.10">
    <property type="entry name" value="HIV Type 1 Reverse Transcriptase, subunit A, domain 1"/>
    <property type="match status" value="1"/>
</dbReference>
<reference evidence="5 6" key="1">
    <citation type="submission" date="2022-01" db="EMBL/GenBank/DDBJ databases">
        <title>A chromosomal length assembly of Cordylochernes scorpioides.</title>
        <authorList>
            <person name="Zeh D."/>
            <person name="Zeh J."/>
        </authorList>
    </citation>
    <scope>NUCLEOTIDE SEQUENCE [LARGE SCALE GENOMIC DNA]</scope>
    <source>
        <strain evidence="5">IN4F17</strain>
        <tissue evidence="5">Whole Body</tissue>
    </source>
</reference>
<feature type="domain" description="Peptidase A2" evidence="3">
    <location>
        <begin position="1"/>
        <end position="77"/>
    </location>
</feature>
<dbReference type="InterPro" id="IPR001995">
    <property type="entry name" value="Peptidase_A2_cat"/>
</dbReference>
<dbReference type="SUPFAM" id="SSF50630">
    <property type="entry name" value="Acid proteases"/>
    <property type="match status" value="1"/>
</dbReference>
<dbReference type="PANTHER" id="PTHR37984:SF9">
    <property type="entry name" value="INTEGRASE CATALYTIC DOMAIN-CONTAINING PROTEIN"/>
    <property type="match status" value="1"/>
</dbReference>
<dbReference type="Pfam" id="PF00078">
    <property type="entry name" value="RVT_1"/>
    <property type="match status" value="1"/>
</dbReference>
<protein>
    <recommendedName>
        <fullName evidence="1">RNA-directed DNA polymerase</fullName>
        <ecNumber evidence="1">2.7.7.49</ecNumber>
    </recommendedName>
</protein>
<dbReference type="Pfam" id="PF17919">
    <property type="entry name" value="RT_RNaseH_2"/>
    <property type="match status" value="1"/>
</dbReference>
<dbReference type="InterPro" id="IPR000477">
    <property type="entry name" value="RT_dom"/>
</dbReference>
<dbReference type="InterPro" id="IPR043502">
    <property type="entry name" value="DNA/RNA_pol_sf"/>
</dbReference>
<dbReference type="InterPro" id="IPR050951">
    <property type="entry name" value="Retrovirus_Pol_polyprotein"/>
</dbReference>